<comment type="caution">
    <text evidence="2">The sequence shown here is derived from an EMBL/GenBank/DDBJ whole genome shotgun (WGS) entry which is preliminary data.</text>
</comment>
<reference evidence="2 3" key="1">
    <citation type="submission" date="2015-09" db="EMBL/GenBank/DDBJ databases">
        <title>Bacillus cereus food isolates.</title>
        <authorList>
            <person name="Boekhorst J."/>
        </authorList>
    </citation>
    <scope>NUCLEOTIDE SEQUENCE [LARGE SCALE GENOMIC DNA]</scope>
    <source>
        <strain evidence="2 3">B4088</strain>
    </source>
</reference>
<dbReference type="AlphaFoldDB" id="A0A164QD28"/>
<feature type="region of interest" description="Disordered" evidence="1">
    <location>
        <begin position="118"/>
        <end position="166"/>
    </location>
</feature>
<name>A0A164QD28_BACCE</name>
<accession>A0A164QD28</accession>
<feature type="compositionally biased region" description="Polar residues" evidence="1">
    <location>
        <begin position="22"/>
        <end position="33"/>
    </location>
</feature>
<feature type="region of interest" description="Disordered" evidence="1">
    <location>
        <begin position="22"/>
        <end position="42"/>
    </location>
</feature>
<dbReference type="EMBL" id="LJKE01000020">
    <property type="protein sequence ID" value="KZD71141.1"/>
    <property type="molecule type" value="Genomic_DNA"/>
</dbReference>
<dbReference type="Proteomes" id="UP000076482">
    <property type="component" value="Unassembled WGS sequence"/>
</dbReference>
<gene>
    <name evidence="2" type="ORF">B4088_0871</name>
</gene>
<organism evidence="2 3">
    <name type="scientific">Bacillus cereus</name>
    <dbReference type="NCBI Taxonomy" id="1396"/>
    <lineage>
        <taxon>Bacteria</taxon>
        <taxon>Bacillati</taxon>
        <taxon>Bacillota</taxon>
        <taxon>Bacilli</taxon>
        <taxon>Bacillales</taxon>
        <taxon>Bacillaceae</taxon>
        <taxon>Bacillus</taxon>
        <taxon>Bacillus cereus group</taxon>
    </lineage>
</organism>
<dbReference type="PATRIC" id="fig|1396.535.peg.938"/>
<sequence length="397" mass="43674">MNPYNGNNLNYQNNGVNVIKRTSTKSNKPTGQNPKEKRSDGKKVKKLAKTASMCVIIASACAIATAKYHPMDQAKAYVTENAPEAQKTVKDIPVVGGALVKGIEKVVDIDQKKIPSTSHTTKAIEGAVPLLKDTPQEKQEVKKEEKKEEVKEEKKEEKKEELPTSLKKEDIPKIEGATGGLQMKAHPNIEPREKGTQVMSVSDIMNNPSTEPKDALEEYTPDSSIQKTDRISAETIDKFLATNEGSELKGYGKLIRKAALDKGIEPGFLTAIIFHETAEGTSNVLKTYNNAGGIMCMQQTAKGAYDGCKGKNPDRPDTAFMSYNTIEEGLFHVGHVLYVNYLSYDLTTISAIGNQYSPTNAKNQVGNENTSWIPSVTKFMNKMVEIEKETRAQKGQK</sequence>
<evidence type="ECO:0000313" key="2">
    <source>
        <dbReference type="EMBL" id="KZD71141.1"/>
    </source>
</evidence>
<proteinExistence type="predicted"/>
<evidence type="ECO:0000313" key="3">
    <source>
        <dbReference type="Proteomes" id="UP000076482"/>
    </source>
</evidence>
<protein>
    <submittedName>
        <fullName evidence="2">Cell wall-associated glycosyl hydrolase</fullName>
    </submittedName>
</protein>
<feature type="compositionally biased region" description="Basic and acidic residues" evidence="1">
    <location>
        <begin position="134"/>
        <end position="166"/>
    </location>
</feature>
<dbReference type="RefSeq" id="WP_063260041.1">
    <property type="nucleotide sequence ID" value="NZ_LJKE01000020.1"/>
</dbReference>
<evidence type="ECO:0000256" key="1">
    <source>
        <dbReference type="SAM" id="MobiDB-lite"/>
    </source>
</evidence>
<dbReference type="GO" id="GO:0016787">
    <property type="term" value="F:hydrolase activity"/>
    <property type="evidence" value="ECO:0007669"/>
    <property type="project" value="UniProtKB-KW"/>
</dbReference>
<keyword evidence="2" id="KW-0378">Hydrolase</keyword>